<evidence type="ECO:0000256" key="2">
    <source>
        <dbReference type="PROSITE-ProRule" id="PRU00335"/>
    </source>
</evidence>
<protein>
    <submittedName>
        <fullName evidence="4">TetR/AcrR family transcriptional regulator</fullName>
    </submittedName>
</protein>
<dbReference type="SUPFAM" id="SSF46689">
    <property type="entry name" value="Homeodomain-like"/>
    <property type="match status" value="1"/>
</dbReference>
<evidence type="ECO:0000259" key="3">
    <source>
        <dbReference type="PROSITE" id="PS50977"/>
    </source>
</evidence>
<feature type="DNA-binding region" description="H-T-H motif" evidence="2">
    <location>
        <begin position="70"/>
        <end position="89"/>
    </location>
</feature>
<dbReference type="Proteomes" id="UP000324065">
    <property type="component" value="Unassembled WGS sequence"/>
</dbReference>
<reference evidence="4 5" key="1">
    <citation type="submission" date="2019-09" db="EMBL/GenBank/DDBJ databases">
        <title>Genome sequence of Roseospira marina, one of the more divergent members of the non-sulfur purple photosynthetic bacterial family, the Rhodospirillaceae.</title>
        <authorList>
            <person name="Meyer T."/>
            <person name="Kyndt J."/>
        </authorList>
    </citation>
    <scope>NUCLEOTIDE SEQUENCE [LARGE SCALE GENOMIC DNA]</scope>
    <source>
        <strain evidence="4 5">DSM 15113</strain>
    </source>
</reference>
<dbReference type="PROSITE" id="PS50977">
    <property type="entry name" value="HTH_TETR_2"/>
    <property type="match status" value="1"/>
</dbReference>
<evidence type="ECO:0000313" key="4">
    <source>
        <dbReference type="EMBL" id="KAA5606752.1"/>
    </source>
</evidence>
<sequence>MADGFRSVEVLYVSVWMSSGPVKRPAAAGRTGAVDCGRGVRTLREAKTQRAAWLETGFAMLAEGGAENVRIEPLARRLSVTKGGFYWHFKDRADLLTAMLDRWRDGRVDVIARHVAPGEGETAEAVLRRLLARYLEQPNPRGTALEMAVRDWARHDAIAAEAVAAVDRARLAHVAPLFEALGFGPDEAAARARLFYAYVFGQNLLAPTTDADDARRQGDRIAAILLGR</sequence>
<dbReference type="InterPro" id="IPR009057">
    <property type="entry name" value="Homeodomain-like_sf"/>
</dbReference>
<evidence type="ECO:0000256" key="1">
    <source>
        <dbReference type="ARBA" id="ARBA00023125"/>
    </source>
</evidence>
<dbReference type="OrthoDB" id="9812484at2"/>
<dbReference type="Pfam" id="PF00440">
    <property type="entry name" value="TetR_N"/>
    <property type="match status" value="1"/>
</dbReference>
<dbReference type="InterPro" id="IPR001647">
    <property type="entry name" value="HTH_TetR"/>
</dbReference>
<evidence type="ECO:0000313" key="5">
    <source>
        <dbReference type="Proteomes" id="UP000324065"/>
    </source>
</evidence>
<dbReference type="EMBL" id="VWPJ01000003">
    <property type="protein sequence ID" value="KAA5606752.1"/>
    <property type="molecule type" value="Genomic_DNA"/>
</dbReference>
<dbReference type="PANTHER" id="PTHR30055:SF239">
    <property type="entry name" value="TRANSCRIPTIONAL REGULATORY PROTEIN"/>
    <property type="match status" value="1"/>
</dbReference>
<dbReference type="GO" id="GO:0000976">
    <property type="term" value="F:transcription cis-regulatory region binding"/>
    <property type="evidence" value="ECO:0007669"/>
    <property type="project" value="TreeGrafter"/>
</dbReference>
<comment type="caution">
    <text evidence="4">The sequence shown here is derived from an EMBL/GenBank/DDBJ whole genome shotgun (WGS) entry which is preliminary data.</text>
</comment>
<dbReference type="GO" id="GO:0003700">
    <property type="term" value="F:DNA-binding transcription factor activity"/>
    <property type="evidence" value="ECO:0007669"/>
    <property type="project" value="TreeGrafter"/>
</dbReference>
<feature type="domain" description="HTH tetR-type" evidence="3">
    <location>
        <begin position="47"/>
        <end position="107"/>
    </location>
</feature>
<accession>A0A5M6IF40</accession>
<dbReference type="PANTHER" id="PTHR30055">
    <property type="entry name" value="HTH-TYPE TRANSCRIPTIONAL REGULATOR RUTR"/>
    <property type="match status" value="1"/>
</dbReference>
<gene>
    <name evidence="4" type="ORF">F1188_05330</name>
</gene>
<dbReference type="InterPro" id="IPR050109">
    <property type="entry name" value="HTH-type_TetR-like_transc_reg"/>
</dbReference>
<dbReference type="Gene3D" id="1.10.357.10">
    <property type="entry name" value="Tetracycline Repressor, domain 2"/>
    <property type="match status" value="1"/>
</dbReference>
<proteinExistence type="predicted"/>
<organism evidence="4 5">
    <name type="scientific">Roseospira marina</name>
    <dbReference type="NCBI Taxonomy" id="140057"/>
    <lineage>
        <taxon>Bacteria</taxon>
        <taxon>Pseudomonadati</taxon>
        <taxon>Pseudomonadota</taxon>
        <taxon>Alphaproteobacteria</taxon>
        <taxon>Rhodospirillales</taxon>
        <taxon>Rhodospirillaceae</taxon>
        <taxon>Roseospira</taxon>
    </lineage>
</organism>
<dbReference type="AlphaFoldDB" id="A0A5M6IF40"/>
<name>A0A5M6IF40_9PROT</name>
<keyword evidence="1 2" id="KW-0238">DNA-binding</keyword>
<keyword evidence="5" id="KW-1185">Reference proteome</keyword>